<comment type="caution">
    <text evidence="2">The sequence shown here is derived from an EMBL/GenBank/DDBJ whole genome shotgun (WGS) entry which is preliminary data.</text>
</comment>
<gene>
    <name evidence="2" type="ORF">CAL65_16000</name>
</gene>
<dbReference type="Proteomes" id="UP000256763">
    <property type="component" value="Unassembled WGS sequence"/>
</dbReference>
<evidence type="ECO:0000313" key="3">
    <source>
        <dbReference type="Proteomes" id="UP000256763"/>
    </source>
</evidence>
<dbReference type="Pfam" id="PF11074">
    <property type="entry name" value="DUF2779"/>
    <property type="match status" value="1"/>
</dbReference>
<dbReference type="EMBL" id="NFZW01000017">
    <property type="protein sequence ID" value="RFA34146.1"/>
    <property type="molecule type" value="Genomic_DNA"/>
</dbReference>
<evidence type="ECO:0000313" key="2">
    <source>
        <dbReference type="EMBL" id="RFA34146.1"/>
    </source>
</evidence>
<protein>
    <recommendedName>
        <fullName evidence="1">DUF2779 domain-containing protein</fullName>
    </recommendedName>
</protein>
<proteinExistence type="predicted"/>
<feature type="domain" description="DUF2779" evidence="1">
    <location>
        <begin position="262"/>
        <end position="298"/>
    </location>
</feature>
<organism evidence="2 3">
    <name type="scientific">Alkalilimnicola ehrlichii</name>
    <dbReference type="NCBI Taxonomy" id="351052"/>
    <lineage>
        <taxon>Bacteria</taxon>
        <taxon>Pseudomonadati</taxon>
        <taxon>Pseudomonadota</taxon>
        <taxon>Gammaproteobacteria</taxon>
        <taxon>Chromatiales</taxon>
        <taxon>Ectothiorhodospiraceae</taxon>
        <taxon>Alkalilimnicola</taxon>
    </lineage>
</organism>
<accession>A0A3E0WQ78</accession>
<dbReference type="InterPro" id="IPR021301">
    <property type="entry name" value="DUF2779"/>
</dbReference>
<reference evidence="3" key="1">
    <citation type="submission" date="2017-05" db="EMBL/GenBank/DDBJ databases">
        <authorList>
            <person name="Sharma S."/>
            <person name="Sidhu C."/>
            <person name="Pinnaka A.K."/>
        </authorList>
    </citation>
    <scope>NUCLEOTIDE SEQUENCE [LARGE SCALE GENOMIC DNA]</scope>
    <source>
        <strain evidence="3">AK93</strain>
    </source>
</reference>
<dbReference type="AlphaFoldDB" id="A0A3E0WQ78"/>
<keyword evidence="3" id="KW-1185">Reference proteome</keyword>
<evidence type="ECO:0000259" key="1">
    <source>
        <dbReference type="Pfam" id="PF11074"/>
    </source>
</evidence>
<sequence length="306" mass="35181">MKDRVGLLRPSHLFTHRRCPKLAWLSRWRPELAAERPRVIPQWDLLAVAQAEPGAKPAEFRRWFRHAGLEARIDRLAAGVVTEYRATVRPKPQHIKELAVKAWIVAQSGETLHTVRLAYINADFVYPGNGDYRGFFVEQDVTDEVRAWWPAVPDWLQAAESELQAHEPEASTGSHCRKPGPCVFLDYCQAPPPTDYPVTDLRATPALVRALQEDGYEDLREVPARRLQKPLHRRIHRAAVSGEPQLDAALVEFARALPYPRYYLDFEAVQFAVPMWPQTRPFESLPFQWACRIERAPAPRRSRSIF</sequence>
<name>A0A3E0WQ78_9GAMM</name>
<dbReference type="RefSeq" id="WP_116303204.1">
    <property type="nucleotide sequence ID" value="NZ_NFZV01000018.1"/>
</dbReference>
<dbReference type="OrthoDB" id="9783873at2"/>